<evidence type="ECO:0000256" key="1">
    <source>
        <dbReference type="ARBA" id="ARBA00022737"/>
    </source>
</evidence>
<dbReference type="Pfam" id="PF13424">
    <property type="entry name" value="TPR_12"/>
    <property type="match status" value="1"/>
</dbReference>
<evidence type="ECO:0000313" key="5">
    <source>
        <dbReference type="Proteomes" id="UP000023152"/>
    </source>
</evidence>
<proteinExistence type="predicted"/>
<evidence type="ECO:0000313" key="4">
    <source>
        <dbReference type="EMBL" id="ETO20337.1"/>
    </source>
</evidence>
<evidence type="ECO:0000256" key="3">
    <source>
        <dbReference type="PROSITE-ProRule" id="PRU00339"/>
    </source>
</evidence>
<dbReference type="EMBL" id="ASPP01012716">
    <property type="protein sequence ID" value="ETO20337.1"/>
    <property type="molecule type" value="Genomic_DNA"/>
</dbReference>
<keyword evidence="1" id="KW-0677">Repeat</keyword>
<dbReference type="InterPro" id="IPR011990">
    <property type="entry name" value="TPR-like_helical_dom_sf"/>
</dbReference>
<gene>
    <name evidence="4" type="ORF">RFI_16880</name>
</gene>
<reference evidence="4 5" key="1">
    <citation type="journal article" date="2013" name="Curr. Biol.">
        <title>The Genome of the Foraminiferan Reticulomyxa filosa.</title>
        <authorList>
            <person name="Glockner G."/>
            <person name="Hulsmann N."/>
            <person name="Schleicher M."/>
            <person name="Noegel A.A."/>
            <person name="Eichinger L."/>
            <person name="Gallinger C."/>
            <person name="Pawlowski J."/>
            <person name="Sierra R."/>
            <person name="Euteneuer U."/>
            <person name="Pillet L."/>
            <person name="Moustafa A."/>
            <person name="Platzer M."/>
            <person name="Groth M."/>
            <person name="Szafranski K."/>
            <person name="Schliwa M."/>
        </authorList>
    </citation>
    <scope>NUCLEOTIDE SEQUENCE [LARGE SCALE GENOMIC DNA]</scope>
</reference>
<evidence type="ECO:0000256" key="2">
    <source>
        <dbReference type="ARBA" id="ARBA00022803"/>
    </source>
</evidence>
<protein>
    <submittedName>
        <fullName evidence="4">Uncharacterized protein</fullName>
    </submittedName>
</protein>
<feature type="repeat" description="TPR" evidence="3">
    <location>
        <begin position="184"/>
        <end position="217"/>
    </location>
</feature>
<dbReference type="PANTHER" id="PTHR45641">
    <property type="entry name" value="TETRATRICOPEPTIDE REPEAT PROTEIN (AFU_ORTHOLOGUE AFUA_6G03870)"/>
    <property type="match status" value="1"/>
</dbReference>
<dbReference type="AlphaFoldDB" id="X6N4U6"/>
<dbReference type="Gene3D" id="1.25.40.10">
    <property type="entry name" value="Tetratricopeptide repeat domain"/>
    <property type="match status" value="1"/>
</dbReference>
<organism evidence="4 5">
    <name type="scientific">Reticulomyxa filosa</name>
    <dbReference type="NCBI Taxonomy" id="46433"/>
    <lineage>
        <taxon>Eukaryota</taxon>
        <taxon>Sar</taxon>
        <taxon>Rhizaria</taxon>
        <taxon>Retaria</taxon>
        <taxon>Foraminifera</taxon>
        <taxon>Monothalamids</taxon>
        <taxon>Reticulomyxidae</taxon>
        <taxon>Reticulomyxa</taxon>
    </lineage>
</organism>
<comment type="caution">
    <text evidence="4">The sequence shown here is derived from an EMBL/GenBank/DDBJ whole genome shotgun (WGS) entry which is preliminary data.</text>
</comment>
<dbReference type="Proteomes" id="UP000023152">
    <property type="component" value="Unassembled WGS sequence"/>
</dbReference>
<dbReference type="PROSITE" id="PS50005">
    <property type="entry name" value="TPR"/>
    <property type="match status" value="1"/>
</dbReference>
<accession>X6N4U6</accession>
<dbReference type="SMART" id="SM00028">
    <property type="entry name" value="TPR"/>
    <property type="match status" value="3"/>
</dbReference>
<dbReference type="SUPFAM" id="SSF48452">
    <property type="entry name" value="TPR-like"/>
    <property type="match status" value="1"/>
</dbReference>
<dbReference type="InterPro" id="IPR019734">
    <property type="entry name" value="TPR_rpt"/>
</dbReference>
<dbReference type="Pfam" id="PF13181">
    <property type="entry name" value="TPR_8"/>
    <property type="match status" value="1"/>
</dbReference>
<keyword evidence="5" id="KW-1185">Reference proteome</keyword>
<dbReference type="PANTHER" id="PTHR45641:SF19">
    <property type="entry name" value="NEPHROCYSTIN-3"/>
    <property type="match status" value="1"/>
</dbReference>
<keyword evidence="2 3" id="KW-0802">TPR repeat</keyword>
<name>X6N4U6_RETFI</name>
<sequence length="276" mass="32251">MDDNDDAFSFRVLINDEHIEIEEMGLYCLYVIKSKIIILNEITIDGNVYVVNCEIRCKGNNVNITTQLYVTNHAIISQSLIQSMSPIQWNAKMHHDILVQMQHFQDKVGNYANDQYEDAVSCLNEALQFAMDNFGVSHPLIGLFYCFIGVFYRNASRYDEAIAYFETALHFFLNIFGNIHLHIGNTLYNLGSLFFDKADYDTAIECYEYSLKIRKYILKINDIYIGNCCWELGVSFEQKGNLHKARQYYEESWKTYNKEKRDSMSLLIIKLKEYAI</sequence>